<sequence>MHVRLHHFDGFAAGHTLPSVDGHRQVQPVSGQLIEATAQAVPFWTSRRVRPVRFITWLWYGGNGIHGGLLRRDLGGIGEATPILARPADLTDGPAPRDRRRYPRAYPESSATVVKGSRDA</sequence>
<gene>
    <name evidence="2" type="ORF">GCM10023322_60840</name>
</gene>
<evidence type="ECO:0000256" key="1">
    <source>
        <dbReference type="SAM" id="MobiDB-lite"/>
    </source>
</evidence>
<comment type="caution">
    <text evidence="2">The sequence shown here is derived from an EMBL/GenBank/DDBJ whole genome shotgun (WGS) entry which is preliminary data.</text>
</comment>
<name>A0ABP9SEV5_9ACTN</name>
<protein>
    <submittedName>
        <fullName evidence="2">Uncharacterized protein</fullName>
    </submittedName>
</protein>
<accession>A0ABP9SEV5</accession>
<keyword evidence="3" id="KW-1185">Reference proteome</keyword>
<evidence type="ECO:0000313" key="2">
    <source>
        <dbReference type="EMBL" id="GAA5195039.1"/>
    </source>
</evidence>
<dbReference type="EMBL" id="BAABJQ010000023">
    <property type="protein sequence ID" value="GAA5195039.1"/>
    <property type="molecule type" value="Genomic_DNA"/>
</dbReference>
<evidence type="ECO:0000313" key="3">
    <source>
        <dbReference type="Proteomes" id="UP001501570"/>
    </source>
</evidence>
<dbReference type="Proteomes" id="UP001501570">
    <property type="component" value="Unassembled WGS sequence"/>
</dbReference>
<feature type="region of interest" description="Disordered" evidence="1">
    <location>
        <begin position="86"/>
        <end position="120"/>
    </location>
</feature>
<organism evidence="2 3">
    <name type="scientific">Rugosimonospora acidiphila</name>
    <dbReference type="NCBI Taxonomy" id="556531"/>
    <lineage>
        <taxon>Bacteria</taxon>
        <taxon>Bacillati</taxon>
        <taxon>Actinomycetota</taxon>
        <taxon>Actinomycetes</taxon>
        <taxon>Micromonosporales</taxon>
        <taxon>Micromonosporaceae</taxon>
        <taxon>Rugosimonospora</taxon>
    </lineage>
</organism>
<reference evidence="3" key="1">
    <citation type="journal article" date="2019" name="Int. J. Syst. Evol. Microbiol.">
        <title>The Global Catalogue of Microorganisms (GCM) 10K type strain sequencing project: providing services to taxonomists for standard genome sequencing and annotation.</title>
        <authorList>
            <consortium name="The Broad Institute Genomics Platform"/>
            <consortium name="The Broad Institute Genome Sequencing Center for Infectious Disease"/>
            <person name="Wu L."/>
            <person name="Ma J."/>
        </authorList>
    </citation>
    <scope>NUCLEOTIDE SEQUENCE [LARGE SCALE GENOMIC DNA]</scope>
    <source>
        <strain evidence="3">JCM 18304</strain>
    </source>
</reference>
<proteinExistence type="predicted"/>